<keyword evidence="6 9" id="KW-0408">Iron</keyword>
<evidence type="ECO:0000256" key="9">
    <source>
        <dbReference type="PIRSR" id="PIRSR602401-1"/>
    </source>
</evidence>
<dbReference type="Pfam" id="PF00067">
    <property type="entry name" value="p450"/>
    <property type="match status" value="1"/>
</dbReference>
<dbReference type="AlphaFoldDB" id="A0A0N4Z8R6"/>
<dbReference type="SUPFAM" id="SSF48264">
    <property type="entry name" value="Cytochrome P450"/>
    <property type="match status" value="1"/>
</dbReference>
<evidence type="ECO:0000256" key="8">
    <source>
        <dbReference type="ARBA" id="ARBA00023136"/>
    </source>
</evidence>
<evidence type="ECO:0000256" key="2">
    <source>
        <dbReference type="ARBA" id="ARBA00004586"/>
    </source>
</evidence>
<dbReference type="PRINTS" id="PR00385">
    <property type="entry name" value="P450"/>
</dbReference>
<dbReference type="InterPro" id="IPR002401">
    <property type="entry name" value="Cyt_P450_E_grp-I"/>
</dbReference>
<evidence type="ECO:0000313" key="11">
    <source>
        <dbReference type="Proteomes" id="UP000038045"/>
    </source>
</evidence>
<keyword evidence="11" id="KW-1185">Reference proteome</keyword>
<dbReference type="PRINTS" id="PR00463">
    <property type="entry name" value="EP450I"/>
</dbReference>
<evidence type="ECO:0000256" key="5">
    <source>
        <dbReference type="ARBA" id="ARBA00022824"/>
    </source>
</evidence>
<dbReference type="Gene3D" id="1.10.630.10">
    <property type="entry name" value="Cytochrome P450"/>
    <property type="match status" value="1"/>
</dbReference>
<comment type="cofactor">
    <cofactor evidence="1 9">
        <name>heme</name>
        <dbReference type="ChEBI" id="CHEBI:30413"/>
    </cofactor>
</comment>
<accession>A0A0N4Z8R6</accession>
<keyword evidence="7 10" id="KW-0503">Monooxygenase</keyword>
<evidence type="ECO:0000256" key="10">
    <source>
        <dbReference type="RuleBase" id="RU000461"/>
    </source>
</evidence>
<name>A0A0N4Z8R6_PARTI</name>
<reference evidence="12" key="1">
    <citation type="submission" date="2017-02" db="UniProtKB">
        <authorList>
            <consortium name="WormBaseParasite"/>
        </authorList>
    </citation>
    <scope>IDENTIFICATION</scope>
</reference>
<evidence type="ECO:0000256" key="1">
    <source>
        <dbReference type="ARBA" id="ARBA00001971"/>
    </source>
</evidence>
<dbReference type="GO" id="GO:0020037">
    <property type="term" value="F:heme binding"/>
    <property type="evidence" value="ECO:0007669"/>
    <property type="project" value="InterPro"/>
</dbReference>
<keyword evidence="10" id="KW-0560">Oxidoreductase</keyword>
<dbReference type="PANTHER" id="PTHR24291">
    <property type="entry name" value="CYTOCHROME P450 FAMILY 4"/>
    <property type="match status" value="1"/>
</dbReference>
<evidence type="ECO:0000256" key="6">
    <source>
        <dbReference type="ARBA" id="ARBA00023004"/>
    </source>
</evidence>
<evidence type="ECO:0000256" key="7">
    <source>
        <dbReference type="ARBA" id="ARBA00023033"/>
    </source>
</evidence>
<dbReference type="GO" id="GO:0016705">
    <property type="term" value="F:oxidoreductase activity, acting on paired donors, with incorporation or reduction of molecular oxygen"/>
    <property type="evidence" value="ECO:0007669"/>
    <property type="project" value="InterPro"/>
</dbReference>
<dbReference type="WBParaSite" id="PTRK_0000370000.1">
    <property type="protein sequence ID" value="PTRK_0000370000.1"/>
    <property type="gene ID" value="PTRK_0000370000"/>
</dbReference>
<protein>
    <submittedName>
        <fullName evidence="12">Cytochrome P450</fullName>
    </submittedName>
</protein>
<dbReference type="GO" id="GO:0005789">
    <property type="term" value="C:endoplasmic reticulum membrane"/>
    <property type="evidence" value="ECO:0007669"/>
    <property type="project" value="UniProtKB-SubCell"/>
</dbReference>
<evidence type="ECO:0000313" key="12">
    <source>
        <dbReference type="WBParaSite" id="PTRK_0000370000.1"/>
    </source>
</evidence>
<comment type="subcellular location">
    <subcellularLocation>
        <location evidence="2">Endoplasmic reticulum membrane</location>
    </subcellularLocation>
</comment>
<dbReference type="GO" id="GO:0005506">
    <property type="term" value="F:iron ion binding"/>
    <property type="evidence" value="ECO:0007669"/>
    <property type="project" value="InterPro"/>
</dbReference>
<dbReference type="InterPro" id="IPR001128">
    <property type="entry name" value="Cyt_P450"/>
</dbReference>
<evidence type="ECO:0000256" key="3">
    <source>
        <dbReference type="ARBA" id="ARBA00010617"/>
    </source>
</evidence>
<keyword evidence="9 10" id="KW-0479">Metal-binding</keyword>
<keyword evidence="8" id="KW-0472">Membrane</keyword>
<dbReference type="InterPro" id="IPR050196">
    <property type="entry name" value="Cytochrome_P450_Monoox"/>
</dbReference>
<dbReference type="InterPro" id="IPR036396">
    <property type="entry name" value="Cyt_P450_sf"/>
</dbReference>
<evidence type="ECO:0000256" key="4">
    <source>
        <dbReference type="ARBA" id="ARBA00022617"/>
    </source>
</evidence>
<dbReference type="GO" id="GO:0004497">
    <property type="term" value="F:monooxygenase activity"/>
    <property type="evidence" value="ECO:0007669"/>
    <property type="project" value="UniProtKB-KW"/>
</dbReference>
<proteinExistence type="inferred from homology"/>
<keyword evidence="4 9" id="KW-0349">Heme</keyword>
<dbReference type="STRING" id="131310.A0A0N4Z8R6"/>
<dbReference type="PROSITE" id="PS00086">
    <property type="entry name" value="CYTOCHROME_P450"/>
    <property type="match status" value="1"/>
</dbReference>
<dbReference type="Proteomes" id="UP000038045">
    <property type="component" value="Unplaced"/>
</dbReference>
<keyword evidence="5" id="KW-0256">Endoplasmic reticulum</keyword>
<comment type="similarity">
    <text evidence="3 10">Belongs to the cytochrome P450 family.</text>
</comment>
<dbReference type="InterPro" id="IPR017972">
    <property type="entry name" value="Cyt_P450_CS"/>
</dbReference>
<sequence>MGVIGVAFLAITITIFLSFVIKKVRYYLTTLGKVPGISALPLLGNIHQIKIEPDKFYEQFQGIGYMFQNKEARMCKVWFGPLPFVAIYGAKEVEAVLGSSKMLNKLFQYNFLSPWIGDGLLISKPDKWKPRRKLLTPAFHYDILKDFVFIFNKHAKTLVGKFDKLAEKDEFVDIFHIISLCTLDIICEAALGTDINAQNVHTEYLDAVFKMKNIVHQRNIKPQFYSDFMFNTVGDGKEHDKCVKILHEFTHSVINKRKKMAEEFGGIRKLMEKERHEESTYKMAFLDLMLEMNAKGDLPMEGLLEEVDTFTFEGHDTTSAAMNWFLHLMGANPEIQAKVHHEIDHVLGEEIRPVNFDDIGRLKYLEACVKETLRLYPSVPIFGRTVVEEVNINGFAIPPGTGIAIIPAMVHKDPKYWKDPEIFDPERFIDTDLKHPYCYIPFSAGSRNCIGQRFAMMEEKCVIANIMRQFKVQTQMRTDEMRLSAELIIRPMYGNYIKFTKRSYGDYTPVEPPR</sequence>
<dbReference type="PANTHER" id="PTHR24291:SF189">
    <property type="entry name" value="CYTOCHROME P450 4C3-RELATED"/>
    <property type="match status" value="1"/>
</dbReference>
<feature type="binding site" description="axial binding residue" evidence="9">
    <location>
        <position position="449"/>
    </location>
    <ligand>
        <name>heme</name>
        <dbReference type="ChEBI" id="CHEBI:30413"/>
    </ligand>
    <ligandPart>
        <name>Fe</name>
        <dbReference type="ChEBI" id="CHEBI:18248"/>
    </ligandPart>
</feature>
<organism evidence="11 12">
    <name type="scientific">Parastrongyloides trichosuri</name>
    <name type="common">Possum-specific nematode worm</name>
    <dbReference type="NCBI Taxonomy" id="131310"/>
    <lineage>
        <taxon>Eukaryota</taxon>
        <taxon>Metazoa</taxon>
        <taxon>Ecdysozoa</taxon>
        <taxon>Nematoda</taxon>
        <taxon>Chromadorea</taxon>
        <taxon>Rhabditida</taxon>
        <taxon>Tylenchina</taxon>
        <taxon>Panagrolaimomorpha</taxon>
        <taxon>Strongyloidoidea</taxon>
        <taxon>Strongyloididae</taxon>
        <taxon>Parastrongyloides</taxon>
    </lineage>
</organism>